<comment type="function">
    <text evidence="4">Involved in beta-(1--&gt;2)glucan export. Transmembrane domains (TMD) form a pore in the inner membrane and the ATP-binding domain (NBD) is responsible for energy generation.</text>
</comment>
<evidence type="ECO:0000256" key="4">
    <source>
        <dbReference type="ARBA" id="ARBA00024722"/>
    </source>
</evidence>
<evidence type="ECO:0000313" key="6">
    <source>
        <dbReference type="Proteomes" id="UP000063308"/>
    </source>
</evidence>
<evidence type="ECO:0000256" key="3">
    <source>
        <dbReference type="ARBA" id="ARBA00022840"/>
    </source>
</evidence>
<dbReference type="PANTHER" id="PTHR45772:SF1">
    <property type="entry name" value="ABC TRANSPORTER ATP-BINDING PROTEIN"/>
    <property type="match status" value="1"/>
</dbReference>
<protein>
    <submittedName>
        <fullName evidence="5">ABC transporter ATP-binding protein</fullName>
    </submittedName>
</protein>
<sequence>MSYFRAENLSLHFGGLKAVDAVSFAVEKGEILSIIGPNGAGKSSIFNLISRIYRPTSGRIFFEDQDITEQPPYDIARLGIARTFQNIELFENATVLSNLLVGRHRHSTTQLWQELLFLPSVRANEKLHRRRVEQVIEFLDLEPYRDKLISGLPYGVRKVIELARALCSEPKLILLDEPSSGLNVEETDDMSFWIRDMKNELGVTVLMVEHDMSLVNRVSDRVIALNYGRVLAMGSPAEVQQHPDVVAAYLGA</sequence>
<evidence type="ECO:0000313" key="5">
    <source>
        <dbReference type="EMBL" id="BAR55338.1"/>
    </source>
</evidence>
<keyword evidence="3 5" id="KW-0067">ATP-binding</keyword>
<dbReference type="PROSITE" id="PS50893">
    <property type="entry name" value="ABC_TRANSPORTER_2"/>
    <property type="match status" value="1"/>
</dbReference>
<dbReference type="Pfam" id="PF12399">
    <property type="entry name" value="BCA_ABC_TP_C"/>
    <property type="match status" value="1"/>
</dbReference>
<dbReference type="SMART" id="SM00382">
    <property type="entry name" value="AAA"/>
    <property type="match status" value="1"/>
</dbReference>
<dbReference type="InterPro" id="IPR027417">
    <property type="entry name" value="P-loop_NTPase"/>
</dbReference>
<dbReference type="GO" id="GO:0005524">
    <property type="term" value="F:ATP binding"/>
    <property type="evidence" value="ECO:0007669"/>
    <property type="project" value="UniProtKB-KW"/>
</dbReference>
<dbReference type="FunFam" id="3.40.50.300:FF:000421">
    <property type="entry name" value="Branched-chain amino acid ABC transporter ATP-binding protein"/>
    <property type="match status" value="1"/>
</dbReference>
<keyword evidence="1" id="KW-0813">Transport</keyword>
<dbReference type="InterPro" id="IPR051120">
    <property type="entry name" value="ABC_AA/LPS_Transport"/>
</dbReference>
<name>A0A0E4BML9_9BRAD</name>
<dbReference type="GeneID" id="46494862"/>
<dbReference type="GO" id="GO:0005886">
    <property type="term" value="C:plasma membrane"/>
    <property type="evidence" value="ECO:0007669"/>
    <property type="project" value="TreeGrafter"/>
</dbReference>
<dbReference type="OMA" id="DMAFWIQ"/>
<evidence type="ECO:0000256" key="1">
    <source>
        <dbReference type="ARBA" id="ARBA00022448"/>
    </source>
</evidence>
<reference evidence="5 6" key="1">
    <citation type="submission" date="2014-11" db="EMBL/GenBank/DDBJ databases">
        <title>Symbiosis island explosion on the genome of extra-slow-growing strains of soybean bradyrhizobia with massive insertion sequences.</title>
        <authorList>
            <person name="Iida T."/>
            <person name="Minamisawa K."/>
        </authorList>
    </citation>
    <scope>NUCLEOTIDE SEQUENCE [LARGE SCALE GENOMIC DNA]</scope>
    <source>
        <strain evidence="5 6">NK6</strain>
    </source>
</reference>
<keyword evidence="2" id="KW-0547">Nucleotide-binding</keyword>
<organism evidence="5 6">
    <name type="scientific">Bradyrhizobium diazoefficiens</name>
    <dbReference type="NCBI Taxonomy" id="1355477"/>
    <lineage>
        <taxon>Bacteria</taxon>
        <taxon>Pseudomonadati</taxon>
        <taxon>Pseudomonadota</taxon>
        <taxon>Alphaproteobacteria</taxon>
        <taxon>Hyphomicrobiales</taxon>
        <taxon>Nitrobacteraceae</taxon>
        <taxon>Bradyrhizobium</taxon>
    </lineage>
</organism>
<dbReference type="InterPro" id="IPR003593">
    <property type="entry name" value="AAA+_ATPase"/>
</dbReference>
<proteinExistence type="predicted"/>
<dbReference type="Proteomes" id="UP000063308">
    <property type="component" value="Chromosome"/>
</dbReference>
<gene>
    <name evidence="5" type="ORF">NK6_2157</name>
</gene>
<dbReference type="PANTHER" id="PTHR45772">
    <property type="entry name" value="CONSERVED COMPONENT OF ABC TRANSPORTER FOR NATURAL AMINO ACIDS-RELATED"/>
    <property type="match status" value="1"/>
</dbReference>
<accession>A0A0E4BML9</accession>
<dbReference type="InterPro" id="IPR003439">
    <property type="entry name" value="ABC_transporter-like_ATP-bd"/>
</dbReference>
<dbReference type="RefSeq" id="WP_011090654.1">
    <property type="nucleotide sequence ID" value="NZ_AJQI01000183.1"/>
</dbReference>
<dbReference type="GO" id="GO:0016887">
    <property type="term" value="F:ATP hydrolysis activity"/>
    <property type="evidence" value="ECO:0007669"/>
    <property type="project" value="InterPro"/>
</dbReference>
<dbReference type="Gene3D" id="3.40.50.300">
    <property type="entry name" value="P-loop containing nucleotide triphosphate hydrolases"/>
    <property type="match status" value="1"/>
</dbReference>
<dbReference type="EMBL" id="AP014685">
    <property type="protein sequence ID" value="BAR55338.1"/>
    <property type="molecule type" value="Genomic_DNA"/>
</dbReference>
<dbReference type="SUPFAM" id="SSF52540">
    <property type="entry name" value="P-loop containing nucleoside triphosphate hydrolases"/>
    <property type="match status" value="1"/>
</dbReference>
<dbReference type="AlphaFoldDB" id="A0A0E4BML9"/>
<dbReference type="InterPro" id="IPR032823">
    <property type="entry name" value="BCA_ABC_TP_C"/>
</dbReference>
<dbReference type="CDD" id="cd03219">
    <property type="entry name" value="ABC_Mj1267_LivG_branched"/>
    <property type="match status" value="1"/>
</dbReference>
<dbReference type="Pfam" id="PF00005">
    <property type="entry name" value="ABC_tran"/>
    <property type="match status" value="1"/>
</dbReference>
<evidence type="ECO:0000256" key="2">
    <source>
        <dbReference type="ARBA" id="ARBA00022741"/>
    </source>
</evidence>